<protein>
    <submittedName>
        <fullName evidence="1">Uncharacterized protein</fullName>
    </submittedName>
</protein>
<name>A0A1I4WLT0_CHROL</name>
<accession>A0A1I4WLT0</accession>
<sequence length="35" mass="3932">MEALHFGKLLASTYSEYGLKTRVSFGSFENYLSQG</sequence>
<keyword evidence="2" id="KW-1185">Reference proteome</keyword>
<dbReference type="Proteomes" id="UP000198769">
    <property type="component" value="Unassembled WGS sequence"/>
</dbReference>
<evidence type="ECO:0000313" key="1">
    <source>
        <dbReference type="EMBL" id="SFN14110.1"/>
    </source>
</evidence>
<gene>
    <name evidence="1" type="ORF">SAMN05421594_1315</name>
</gene>
<evidence type="ECO:0000313" key="2">
    <source>
        <dbReference type="Proteomes" id="UP000198769"/>
    </source>
</evidence>
<dbReference type="EMBL" id="FOVD01000001">
    <property type="protein sequence ID" value="SFN14110.1"/>
    <property type="molecule type" value="Genomic_DNA"/>
</dbReference>
<dbReference type="AlphaFoldDB" id="A0A1I4WLT0"/>
<reference evidence="2" key="1">
    <citation type="submission" date="2016-10" db="EMBL/GenBank/DDBJ databases">
        <authorList>
            <person name="Varghese N."/>
            <person name="Submissions S."/>
        </authorList>
    </citation>
    <scope>NUCLEOTIDE SEQUENCE [LARGE SCALE GENOMIC DNA]</scope>
    <source>
        <strain evidence="2">DSM 25575</strain>
    </source>
</reference>
<proteinExistence type="predicted"/>
<organism evidence="1 2">
    <name type="scientific">Chryseobacterium oleae</name>
    <dbReference type="NCBI Taxonomy" id="491207"/>
    <lineage>
        <taxon>Bacteria</taxon>
        <taxon>Pseudomonadati</taxon>
        <taxon>Bacteroidota</taxon>
        <taxon>Flavobacteriia</taxon>
        <taxon>Flavobacteriales</taxon>
        <taxon>Weeksellaceae</taxon>
        <taxon>Chryseobacterium group</taxon>
        <taxon>Chryseobacterium</taxon>
    </lineage>
</organism>